<dbReference type="SUPFAM" id="SSF53756">
    <property type="entry name" value="UDP-Glycosyltransferase/glycogen phosphorylase"/>
    <property type="match status" value="1"/>
</dbReference>
<dbReference type="InterPro" id="IPR004276">
    <property type="entry name" value="GlycoTrans_28_N"/>
</dbReference>
<dbReference type="InterPro" id="IPR050426">
    <property type="entry name" value="Glycosyltransferase_28"/>
</dbReference>
<evidence type="ECO:0000259" key="2">
    <source>
        <dbReference type="Pfam" id="PF06722"/>
    </source>
</evidence>
<name>A0ABS8Q2V4_9BURK</name>
<sequence>MAHVVVVTIGSAGDLFPFMRLALALRERGQRVTMLGPEQHRPYVAPTGLAFHGLPADEAVLDHPDLWHPTRGLAVVWRATRPAMARIPDIVGALPADEQVLLLAHPLALPEADLCRARRPGLKVAAAYLAPSNLPTVHDPLLLGPYPVPRWVPLGARRWLWRKLGDALINPVALPDVNAARVASGLAPVTDLIRHVGEVPDLSLTLFPAWFAPAPPDWPRPLAEGDFPLYDPSPETELSPAITRFLEAGPPPVVFTPGTGNRQAAAYFRAAVDASSRLGLRAILLTPHREQLPGALPSSVLWQDYVPLRLLLPHVAALVHHGGIGTTAEALRAGTPQLVAPLAHDQFDNAARVAALGVGTHLRASRLTTGRLIPALRRVSGPTIATRAKEVSSRFQGSNGIEAVIERLLMLF</sequence>
<comment type="caution">
    <text evidence="3">The sequence shown here is derived from an EMBL/GenBank/DDBJ whole genome shotgun (WGS) entry which is preliminary data.</text>
</comment>
<organism evidence="3 4">
    <name type="scientific">Massilia phyllostachyos</name>
    <dbReference type="NCBI Taxonomy" id="2898585"/>
    <lineage>
        <taxon>Bacteria</taxon>
        <taxon>Pseudomonadati</taxon>
        <taxon>Pseudomonadota</taxon>
        <taxon>Betaproteobacteria</taxon>
        <taxon>Burkholderiales</taxon>
        <taxon>Oxalobacteraceae</taxon>
        <taxon>Telluria group</taxon>
        <taxon>Massilia</taxon>
    </lineage>
</organism>
<dbReference type="RefSeq" id="WP_231057148.1">
    <property type="nucleotide sequence ID" value="NZ_JAJNOC010000001.1"/>
</dbReference>
<dbReference type="Proteomes" id="UP001179361">
    <property type="component" value="Unassembled WGS sequence"/>
</dbReference>
<evidence type="ECO:0000259" key="1">
    <source>
        <dbReference type="Pfam" id="PF03033"/>
    </source>
</evidence>
<keyword evidence="3" id="KW-0808">Transferase</keyword>
<dbReference type="Pfam" id="PF03033">
    <property type="entry name" value="Glyco_transf_28"/>
    <property type="match status" value="1"/>
</dbReference>
<dbReference type="GO" id="GO:0016757">
    <property type="term" value="F:glycosyltransferase activity"/>
    <property type="evidence" value="ECO:0007669"/>
    <property type="project" value="UniProtKB-KW"/>
</dbReference>
<dbReference type="EC" id="2.4.-.-" evidence="3"/>
<evidence type="ECO:0000313" key="3">
    <source>
        <dbReference type="EMBL" id="MCD2515853.1"/>
    </source>
</evidence>
<dbReference type="Pfam" id="PF06722">
    <property type="entry name" value="EryCIII-like_C"/>
    <property type="match status" value="1"/>
</dbReference>
<dbReference type="InterPro" id="IPR010610">
    <property type="entry name" value="EryCIII-like_C"/>
</dbReference>
<gene>
    <name evidence="3" type="ORF">LQ564_05930</name>
</gene>
<dbReference type="PANTHER" id="PTHR48050">
    <property type="entry name" value="STEROL 3-BETA-GLUCOSYLTRANSFERASE"/>
    <property type="match status" value="1"/>
</dbReference>
<keyword evidence="4" id="KW-1185">Reference proteome</keyword>
<dbReference type="PANTHER" id="PTHR48050:SF13">
    <property type="entry name" value="STEROL 3-BETA-GLUCOSYLTRANSFERASE UGT80A2"/>
    <property type="match status" value="1"/>
</dbReference>
<feature type="domain" description="Erythromycin biosynthesis protein CIII-like C-terminal" evidence="2">
    <location>
        <begin position="290"/>
        <end position="383"/>
    </location>
</feature>
<protein>
    <submittedName>
        <fullName evidence="3">Glycosyltransferase</fullName>
        <ecNumber evidence="3">2.4.-.-</ecNumber>
    </submittedName>
</protein>
<evidence type="ECO:0000313" key="4">
    <source>
        <dbReference type="Proteomes" id="UP001179361"/>
    </source>
</evidence>
<reference evidence="3" key="1">
    <citation type="submission" date="2021-11" db="EMBL/GenBank/DDBJ databases">
        <title>The complete genome of Massilia sp sp. G4R7.</title>
        <authorList>
            <person name="Liu L."/>
            <person name="Yue J."/>
            <person name="Yuan J."/>
            <person name="Yang F."/>
            <person name="Li L."/>
        </authorList>
    </citation>
    <scope>NUCLEOTIDE SEQUENCE</scope>
    <source>
        <strain evidence="3">G4R7</strain>
    </source>
</reference>
<accession>A0ABS8Q2V4</accession>
<feature type="domain" description="Glycosyltransferase family 28 N-terminal" evidence="1">
    <location>
        <begin position="4"/>
        <end position="58"/>
    </location>
</feature>
<dbReference type="EMBL" id="JAJNOC010000001">
    <property type="protein sequence ID" value="MCD2515853.1"/>
    <property type="molecule type" value="Genomic_DNA"/>
</dbReference>
<dbReference type="CDD" id="cd03784">
    <property type="entry name" value="GT1_Gtf-like"/>
    <property type="match status" value="1"/>
</dbReference>
<dbReference type="InterPro" id="IPR002213">
    <property type="entry name" value="UDP_glucos_trans"/>
</dbReference>
<proteinExistence type="predicted"/>
<dbReference type="Gene3D" id="3.40.50.2000">
    <property type="entry name" value="Glycogen Phosphorylase B"/>
    <property type="match status" value="2"/>
</dbReference>
<keyword evidence="3" id="KW-0328">Glycosyltransferase</keyword>